<keyword evidence="3" id="KW-1185">Reference proteome</keyword>
<dbReference type="AlphaFoldDB" id="A0A6M5YMW7"/>
<gene>
    <name evidence="2" type="ORF">FTUN_2092</name>
</gene>
<feature type="transmembrane region" description="Helical" evidence="1">
    <location>
        <begin position="310"/>
        <end position="328"/>
    </location>
</feature>
<reference evidence="3" key="1">
    <citation type="submission" date="2020-05" db="EMBL/GenBank/DDBJ databases">
        <title>Frigoriglobus tundricola gen. nov., sp. nov., a psychrotolerant cellulolytic planctomycete of the family Gemmataceae with two divergent copies of 16S rRNA gene.</title>
        <authorList>
            <person name="Kulichevskaya I.S."/>
            <person name="Ivanova A.A."/>
            <person name="Naumoff D.G."/>
            <person name="Beletsky A.V."/>
            <person name="Rijpstra W.I.C."/>
            <person name="Sinninghe Damste J.S."/>
            <person name="Mardanov A.V."/>
            <person name="Ravin N.V."/>
            <person name="Dedysh S.N."/>
        </authorList>
    </citation>
    <scope>NUCLEOTIDE SEQUENCE [LARGE SCALE GENOMIC DNA]</scope>
    <source>
        <strain evidence="3">PL17</strain>
    </source>
</reference>
<feature type="transmembrane region" description="Helical" evidence="1">
    <location>
        <begin position="99"/>
        <end position="132"/>
    </location>
</feature>
<feature type="transmembrane region" description="Helical" evidence="1">
    <location>
        <begin position="259"/>
        <end position="280"/>
    </location>
</feature>
<dbReference type="KEGG" id="ftj:FTUN_2092"/>
<accession>A0A6M5YMW7</accession>
<evidence type="ECO:0000313" key="3">
    <source>
        <dbReference type="Proteomes" id="UP000503447"/>
    </source>
</evidence>
<sequence>MSNTSDTAARLRATLGPALVGAIGGLAVGLGGLATLDTVCRNALATYTKFPSLAHPPLPFLDLPGWVVAVAAALGYVLLFVTGIPVARLARGRDTVDDLAAGTTAGLTAALAALAIGGGAVLVVACVIVPSIADLTLLSRPQPAQPGAEPTQALVDRYPDLGAVPAEERGPLVMSKIVSDQISGSVQAGAGVGTFALLGVGAPVLAGTLAAGYLRRRQYRLRIAVLTYLELTLVSALTAELVGMAVLNPLRAELAGGKGTVFAVLALVGLIAAAFLSATAAVKRWPALARVGLVLVWITVAPLAWSGTVWWPGAAVAAAALVVSWYRTHPPRTEPSGRAELTAGAQ</sequence>
<feature type="transmembrane region" description="Helical" evidence="1">
    <location>
        <begin position="66"/>
        <end position="87"/>
    </location>
</feature>
<feature type="transmembrane region" description="Helical" evidence="1">
    <location>
        <begin position="12"/>
        <end position="34"/>
    </location>
</feature>
<organism evidence="2 3">
    <name type="scientific">Frigoriglobus tundricola</name>
    <dbReference type="NCBI Taxonomy" id="2774151"/>
    <lineage>
        <taxon>Bacteria</taxon>
        <taxon>Pseudomonadati</taxon>
        <taxon>Planctomycetota</taxon>
        <taxon>Planctomycetia</taxon>
        <taxon>Gemmatales</taxon>
        <taxon>Gemmataceae</taxon>
        <taxon>Frigoriglobus</taxon>
    </lineage>
</organism>
<protein>
    <submittedName>
        <fullName evidence="2">Uncharacterized protein</fullName>
    </submittedName>
</protein>
<feature type="transmembrane region" description="Helical" evidence="1">
    <location>
        <begin position="195"/>
        <end position="214"/>
    </location>
</feature>
<feature type="transmembrane region" description="Helical" evidence="1">
    <location>
        <begin position="226"/>
        <end position="247"/>
    </location>
</feature>
<proteinExistence type="predicted"/>
<dbReference type="Proteomes" id="UP000503447">
    <property type="component" value="Chromosome"/>
</dbReference>
<dbReference type="EMBL" id="CP053452">
    <property type="protein sequence ID" value="QJW94571.1"/>
    <property type="molecule type" value="Genomic_DNA"/>
</dbReference>
<evidence type="ECO:0000256" key="1">
    <source>
        <dbReference type="SAM" id="Phobius"/>
    </source>
</evidence>
<name>A0A6M5YMW7_9BACT</name>
<dbReference type="RefSeq" id="WP_171470538.1">
    <property type="nucleotide sequence ID" value="NZ_CP053452.2"/>
</dbReference>
<feature type="transmembrane region" description="Helical" evidence="1">
    <location>
        <begin position="287"/>
        <end position="304"/>
    </location>
</feature>
<evidence type="ECO:0000313" key="2">
    <source>
        <dbReference type="EMBL" id="QJW94571.1"/>
    </source>
</evidence>
<keyword evidence="1" id="KW-0472">Membrane</keyword>
<keyword evidence="1" id="KW-0812">Transmembrane</keyword>
<keyword evidence="1" id="KW-1133">Transmembrane helix</keyword>